<evidence type="ECO:0000256" key="7">
    <source>
        <dbReference type="ARBA" id="ARBA00022692"/>
    </source>
</evidence>
<dbReference type="NCBIfam" id="TIGR02532">
    <property type="entry name" value="IV_pilin_GFxxxE"/>
    <property type="match status" value="1"/>
</dbReference>
<dbReference type="OrthoDB" id="9794345at2"/>
<dbReference type="Pfam" id="PF07963">
    <property type="entry name" value="N_methyl"/>
    <property type="match status" value="1"/>
</dbReference>
<keyword evidence="7 11" id="KW-0812">Transmembrane</keyword>
<comment type="subcellular location">
    <subcellularLocation>
        <location evidence="1">Cell inner membrane</location>
        <topology evidence="1">Single-pass membrane protein</topology>
    </subcellularLocation>
</comment>
<dbReference type="RefSeq" id="WP_046477839.1">
    <property type="nucleotide sequence ID" value="NZ_CP011132.1"/>
</dbReference>
<keyword evidence="9 11" id="KW-0472">Membrane</keyword>
<dbReference type="HOGENOM" id="CLU_093850_2_0_6"/>
<dbReference type="PROSITE" id="PS00409">
    <property type="entry name" value="PROKAR_NTER_METHYL"/>
    <property type="match status" value="1"/>
</dbReference>
<evidence type="ECO:0000256" key="2">
    <source>
        <dbReference type="ARBA" id="ARBA00011084"/>
    </source>
</evidence>
<evidence type="ECO:0000313" key="13">
    <source>
        <dbReference type="Proteomes" id="UP000034085"/>
    </source>
</evidence>
<dbReference type="PANTHER" id="PTHR39583">
    <property type="entry name" value="TYPE II SECRETION SYSTEM PROTEIN J-RELATED"/>
    <property type="match status" value="1"/>
</dbReference>
<dbReference type="EMBL" id="CP011132">
    <property type="protein sequence ID" value="AKE58383.1"/>
    <property type="molecule type" value="Genomic_DNA"/>
</dbReference>
<dbReference type="KEGG" id="cama:F384_04095"/>
<accession>A0A0F6REM2</accession>
<evidence type="ECO:0000256" key="8">
    <source>
        <dbReference type="ARBA" id="ARBA00022989"/>
    </source>
</evidence>
<evidence type="ECO:0000313" key="12">
    <source>
        <dbReference type="EMBL" id="AKE58383.1"/>
    </source>
</evidence>
<dbReference type="InterPro" id="IPR051621">
    <property type="entry name" value="T2SS_protein_J"/>
</dbReference>
<dbReference type="Pfam" id="PF11612">
    <property type="entry name" value="T2SSJ"/>
    <property type="match status" value="1"/>
</dbReference>
<gene>
    <name evidence="12" type="ORF">F384_04095</name>
</gene>
<feature type="region of interest" description="Disordered" evidence="10">
    <location>
        <begin position="186"/>
        <end position="229"/>
    </location>
</feature>
<dbReference type="PANTHER" id="PTHR39583:SF2">
    <property type="entry name" value="TYPE II SECRETION SYSTEM PROTEIN J"/>
    <property type="match status" value="1"/>
</dbReference>
<dbReference type="PATRIC" id="fig|1261127.3.peg.838"/>
<dbReference type="SUPFAM" id="SSF54523">
    <property type="entry name" value="Pili subunits"/>
    <property type="match status" value="1"/>
</dbReference>
<dbReference type="GO" id="GO:0005886">
    <property type="term" value="C:plasma membrane"/>
    <property type="evidence" value="ECO:0007669"/>
    <property type="project" value="UniProtKB-SubCell"/>
</dbReference>
<evidence type="ECO:0000256" key="10">
    <source>
        <dbReference type="SAM" id="MobiDB-lite"/>
    </source>
</evidence>
<comment type="similarity">
    <text evidence="2">Belongs to the GSP J family.</text>
</comment>
<evidence type="ECO:0000256" key="9">
    <source>
        <dbReference type="ARBA" id="ARBA00023136"/>
    </source>
</evidence>
<keyword evidence="4" id="KW-1003">Cell membrane</keyword>
<keyword evidence="8 11" id="KW-1133">Transmembrane helix</keyword>
<evidence type="ECO:0000256" key="4">
    <source>
        <dbReference type="ARBA" id="ARBA00022475"/>
    </source>
</evidence>
<feature type="transmembrane region" description="Helical" evidence="11">
    <location>
        <begin position="12"/>
        <end position="33"/>
    </location>
</feature>
<keyword evidence="6" id="KW-0997">Cell inner membrane</keyword>
<feature type="compositionally biased region" description="Low complexity" evidence="10">
    <location>
        <begin position="206"/>
        <end position="216"/>
    </location>
</feature>
<organism evidence="12 13">
    <name type="scientific">Citrobacter amalonaticus Y19</name>
    <dbReference type="NCBI Taxonomy" id="1261127"/>
    <lineage>
        <taxon>Bacteria</taxon>
        <taxon>Pseudomonadati</taxon>
        <taxon>Pseudomonadota</taxon>
        <taxon>Gammaproteobacteria</taxon>
        <taxon>Enterobacterales</taxon>
        <taxon>Enterobacteriaceae</taxon>
        <taxon>Citrobacter</taxon>
    </lineage>
</organism>
<dbReference type="GO" id="GO:0015627">
    <property type="term" value="C:type II protein secretion system complex"/>
    <property type="evidence" value="ECO:0007669"/>
    <property type="project" value="InterPro"/>
</dbReference>
<proteinExistence type="inferred from homology"/>
<dbReference type="AlphaFoldDB" id="A0A0F6REM2"/>
<dbReference type="InterPro" id="IPR010055">
    <property type="entry name" value="T2SS_protein-GspJ"/>
</dbReference>
<dbReference type="NCBIfam" id="TIGR01711">
    <property type="entry name" value="gspJ"/>
    <property type="match status" value="1"/>
</dbReference>
<evidence type="ECO:0000256" key="1">
    <source>
        <dbReference type="ARBA" id="ARBA00004377"/>
    </source>
</evidence>
<evidence type="ECO:0000256" key="6">
    <source>
        <dbReference type="ARBA" id="ARBA00022519"/>
    </source>
</evidence>
<protein>
    <recommendedName>
        <fullName evidence="3">Type II secretion system protein J</fullName>
    </recommendedName>
</protein>
<dbReference type="GO" id="GO:0015628">
    <property type="term" value="P:protein secretion by the type II secretion system"/>
    <property type="evidence" value="ECO:0007669"/>
    <property type="project" value="InterPro"/>
</dbReference>
<dbReference type="Gene3D" id="3.10.610.10">
    <property type="entry name" value="GSPII I/J protein-like"/>
    <property type="match status" value="1"/>
</dbReference>
<sequence>MKNRRRQRGFTLLEVMIALTIFAVISTLAWQILDGAMRTSSATDASAAKLNQLQRAWSLMERDFFQLQARAPRNEPDVFRQDDDALELTTLNGVSGSVQLERVRWRLAEGRLYRDVWPAIDSPANIKSEAVPIVSDVKSAVWRFYSKGWLKNWPDSAHQPDGVELTLTMKEGETWRWVFMTPGDIPQAAAAPKDNAEVPASKDNADAPAPAADAAPVGQAKPQPAPEGK</sequence>
<dbReference type="InterPro" id="IPR012902">
    <property type="entry name" value="N_methyl_site"/>
</dbReference>
<dbReference type="InterPro" id="IPR045584">
    <property type="entry name" value="Pilin-like"/>
</dbReference>
<keyword evidence="5" id="KW-0488">Methylation</keyword>
<dbReference type="Proteomes" id="UP000034085">
    <property type="component" value="Chromosome"/>
</dbReference>
<evidence type="ECO:0000256" key="11">
    <source>
        <dbReference type="SAM" id="Phobius"/>
    </source>
</evidence>
<reference evidence="12 13" key="1">
    <citation type="journal article" date="2013" name="Appl. Microbiol. Biotechnol.">
        <title>Glycerol assimilation and production of 1,3-propanediol by Citrobacter amalonaticus Y19.</title>
        <authorList>
            <person name="Ainala S.K."/>
            <person name="Ashok S."/>
            <person name="Ko Y."/>
            <person name="Park S."/>
        </authorList>
    </citation>
    <scope>NUCLEOTIDE SEQUENCE [LARGE SCALE GENOMIC DNA]</scope>
    <source>
        <strain evidence="12 13">Y19</strain>
    </source>
</reference>
<name>A0A0F6REM2_CITAM</name>
<evidence type="ECO:0000256" key="5">
    <source>
        <dbReference type="ARBA" id="ARBA00022481"/>
    </source>
</evidence>
<evidence type="ECO:0000256" key="3">
    <source>
        <dbReference type="ARBA" id="ARBA00021539"/>
    </source>
</evidence>